<evidence type="ECO:0000256" key="1">
    <source>
        <dbReference type="ARBA" id="ARBA00022448"/>
    </source>
</evidence>
<dbReference type="PANTHER" id="PTHR43243:SF4">
    <property type="entry name" value="CATIONIC AMINO ACID TRANSPORTER 4"/>
    <property type="match status" value="1"/>
</dbReference>
<accession>A0ABD2QLE9</accession>
<dbReference type="InterPro" id="IPR029485">
    <property type="entry name" value="CAT_C"/>
</dbReference>
<dbReference type="EMBL" id="JBJKFK010000153">
    <property type="protein sequence ID" value="KAL3319251.1"/>
    <property type="molecule type" value="Genomic_DNA"/>
</dbReference>
<feature type="non-terminal residue" evidence="4">
    <location>
        <position position="1"/>
    </location>
</feature>
<keyword evidence="2" id="KW-0472">Membrane</keyword>
<keyword evidence="1" id="KW-0813">Transport</keyword>
<reference evidence="4 5" key="1">
    <citation type="submission" date="2024-11" db="EMBL/GenBank/DDBJ databases">
        <title>Adaptive evolution of stress response genes in parasites aligns with host niche diversity.</title>
        <authorList>
            <person name="Hahn C."/>
            <person name="Resl P."/>
        </authorList>
    </citation>
    <scope>NUCLEOTIDE SEQUENCE [LARGE SCALE GENOMIC DNA]</scope>
    <source>
        <strain evidence="4">EGGRZ-B1_66</strain>
        <tissue evidence="4">Body</tissue>
    </source>
</reference>
<feature type="domain" description="Cationic amino acid transporter C-terminal" evidence="3">
    <location>
        <begin position="37"/>
        <end position="87"/>
    </location>
</feature>
<keyword evidence="5" id="KW-1185">Reference proteome</keyword>
<proteinExistence type="predicted"/>
<organism evidence="4 5">
    <name type="scientific">Cichlidogyrus casuarinus</name>
    <dbReference type="NCBI Taxonomy" id="1844966"/>
    <lineage>
        <taxon>Eukaryota</taxon>
        <taxon>Metazoa</taxon>
        <taxon>Spiralia</taxon>
        <taxon>Lophotrochozoa</taxon>
        <taxon>Platyhelminthes</taxon>
        <taxon>Monogenea</taxon>
        <taxon>Monopisthocotylea</taxon>
        <taxon>Dactylogyridea</taxon>
        <taxon>Ancyrocephalidae</taxon>
        <taxon>Cichlidogyrus</taxon>
    </lineage>
</organism>
<comment type="caution">
    <text evidence="4">The sequence shown here is derived from an EMBL/GenBank/DDBJ whole genome shotgun (WGS) entry which is preliminary data.</text>
</comment>
<dbReference type="Pfam" id="PF13906">
    <property type="entry name" value="AA_permease_C"/>
    <property type="match status" value="1"/>
</dbReference>
<evidence type="ECO:0000259" key="3">
    <source>
        <dbReference type="Pfam" id="PF13906"/>
    </source>
</evidence>
<feature type="transmembrane region" description="Helical" evidence="2">
    <location>
        <begin position="65"/>
        <end position="84"/>
    </location>
</feature>
<name>A0ABD2QLE9_9PLAT</name>
<keyword evidence="2" id="KW-0812">Transmembrane</keyword>
<dbReference type="AlphaFoldDB" id="A0ABD2QLE9"/>
<protein>
    <submittedName>
        <fullName evidence="4">Cationic amino acid transporter 4</fullName>
    </submittedName>
</protein>
<evidence type="ECO:0000313" key="5">
    <source>
        <dbReference type="Proteomes" id="UP001626550"/>
    </source>
</evidence>
<feature type="transmembrane region" description="Helical" evidence="2">
    <location>
        <begin position="39"/>
        <end position="59"/>
    </location>
</feature>
<keyword evidence="2" id="KW-1133">Transmembrane helix</keyword>
<dbReference type="Gene3D" id="1.20.1740.10">
    <property type="entry name" value="Amino acid/polyamine transporter I"/>
    <property type="match status" value="1"/>
</dbReference>
<feature type="transmembrane region" description="Helical" evidence="2">
    <location>
        <begin position="6"/>
        <end position="27"/>
    </location>
</feature>
<dbReference type="PANTHER" id="PTHR43243">
    <property type="entry name" value="INNER MEMBRANE TRANSPORTER YGJI-RELATED"/>
    <property type="match status" value="1"/>
</dbReference>
<dbReference type="Proteomes" id="UP001626550">
    <property type="component" value="Unassembled WGS sequence"/>
</dbReference>
<gene>
    <name evidence="4" type="primary">SLC7A4_1</name>
    <name evidence="4" type="ORF">Ciccas_002075</name>
</gene>
<evidence type="ECO:0000256" key="2">
    <source>
        <dbReference type="SAM" id="Phobius"/>
    </source>
</evidence>
<sequence>HLKAWWAIIILMVAIFVAVFSILVMFLHEQNVNFDSFKVPLVPLLPCLSIFLNICLITKLSPMTWLRFFIWLLIGLIIYFSYGIKNSTLAKSYGESDALIPNEEKEGLASPAEDYVPIDENEFKDMDIRP</sequence>
<evidence type="ECO:0000313" key="4">
    <source>
        <dbReference type="EMBL" id="KAL3319251.1"/>
    </source>
</evidence>